<feature type="compositionally biased region" description="Basic and acidic residues" evidence="1">
    <location>
        <begin position="266"/>
        <end position="281"/>
    </location>
</feature>
<organism evidence="3 4">
    <name type="scientific">Pleurostoma richardsiae</name>
    <dbReference type="NCBI Taxonomy" id="41990"/>
    <lineage>
        <taxon>Eukaryota</taxon>
        <taxon>Fungi</taxon>
        <taxon>Dikarya</taxon>
        <taxon>Ascomycota</taxon>
        <taxon>Pezizomycotina</taxon>
        <taxon>Sordariomycetes</taxon>
        <taxon>Sordariomycetidae</taxon>
        <taxon>Calosphaeriales</taxon>
        <taxon>Pleurostomataceae</taxon>
        <taxon>Pleurostoma</taxon>
    </lineage>
</organism>
<feature type="compositionally biased region" description="Basic and acidic residues" evidence="1">
    <location>
        <begin position="720"/>
        <end position="729"/>
    </location>
</feature>
<feature type="compositionally biased region" description="Basic and acidic residues" evidence="1">
    <location>
        <begin position="115"/>
        <end position="124"/>
    </location>
</feature>
<dbReference type="InterPro" id="IPR054256">
    <property type="entry name" value="DUF6987"/>
</dbReference>
<feature type="compositionally biased region" description="Acidic residues" evidence="1">
    <location>
        <begin position="709"/>
        <end position="719"/>
    </location>
</feature>
<protein>
    <submittedName>
        <fullName evidence="3">Late embryogenesis abundant protein</fullName>
    </submittedName>
</protein>
<dbReference type="EMBL" id="JANBVO010000011">
    <property type="protein sequence ID" value="KAJ9149097.1"/>
    <property type="molecule type" value="Genomic_DNA"/>
</dbReference>
<evidence type="ECO:0000259" key="2">
    <source>
        <dbReference type="Pfam" id="PF22485"/>
    </source>
</evidence>
<evidence type="ECO:0000313" key="3">
    <source>
        <dbReference type="EMBL" id="KAJ9149097.1"/>
    </source>
</evidence>
<dbReference type="PANTHER" id="PTHR39461">
    <property type="entry name" value="LEA DOMAIN PROTEIN (AFU_ORTHOLOGUE AFUA_8G04920)"/>
    <property type="match status" value="1"/>
</dbReference>
<feature type="region of interest" description="Disordered" evidence="1">
    <location>
        <begin position="1"/>
        <end position="362"/>
    </location>
</feature>
<dbReference type="AlphaFoldDB" id="A0AA38RI57"/>
<sequence>MADVSQQTAPGAWPYGKSKGSASEVPATQDKGVQQPEVKENLEDKPISLKDEGESQLPAQSEAGEKATDAPKQAKSVQESAPAKDHETVTNGGFTHAEDVKSRMTNGDVPEDEGKDMTEPEELQRQQSEQPQESAKEAPEEPEQPEKEQEEEEKPEDEKASTTSKLSSFAKGATNIATSLPGSKKENEADVASQQETEVPDVIKQAQEATGDNTELTPPGEGSQAAEEEPKEAEDLKEVEPEPIPEAEQAKTEATSEPENTPETTEQAKTEITEEPEKLTEEAEEKTEEAVPEEAKTEQEAPTEAEKDAEVPALEGETAPEDALKEGEPAASEAEKTGEEAEAGTTAPEEEGTTAEEEAPPLDYSILKGCKVNKGGNVVNEKGEAIGRIVQGILPHLIGRKVDEDGIIWNDNGKQIGKAEPIPENELQDMQEAKPFESFEGNAIDGKGFVIWNGEQVGKVIEGDLKVLRGKTVDADGEVLDKSGNVIGKAERWEPEPEAEPEPEPEVDRSILAGKRVNKMGNIVDSSGTIFGRVVEGDPKRMVGRMCNKNGDILSESGDIIGKAEVVPEGEREGVKEGPFAELSGLTVTRDGKVVTPGGDVVGRVIKGDPKILAGRPVDEDGDILDKNGNSLGKAERWEEPEVEKTKGPMAGLHVNREGNVVDKEGNLIGKLTSGDPNICSGKEIDDDGDVINSKGQTVGHVNLISEIPEPEPEGESEEEKQKREELERDRKLAAQMSVCLEQCLDKIKPICKMITEKIDKAERTPEDERDEEALVREVRPLIEEGGKILQEAHGIIRGLDPDGRIQANAKHKSATREASGEEYHLADVLKEITGEVTQCIESAKRKLEDMPHAKKELNPLWGLLSEPLFQIIAAVGLLLNGVLSLVGRLLSGLGLGGLVDNLLGGLGLTRVLESLGLGSAIGALTGKNQKKKK</sequence>
<accession>A0AA38RI57</accession>
<feature type="compositionally biased region" description="Acidic residues" evidence="1">
    <location>
        <begin position="348"/>
        <end position="360"/>
    </location>
</feature>
<feature type="compositionally biased region" description="Basic and acidic residues" evidence="1">
    <location>
        <begin position="37"/>
        <end position="53"/>
    </location>
</feature>
<feature type="compositionally biased region" description="Basic and acidic residues" evidence="1">
    <location>
        <begin position="134"/>
        <end position="147"/>
    </location>
</feature>
<name>A0AA38RI57_9PEZI</name>
<feature type="compositionally biased region" description="Polar residues" evidence="1">
    <location>
        <begin position="207"/>
        <end position="216"/>
    </location>
</feature>
<comment type="caution">
    <text evidence="3">The sequence shown here is derived from an EMBL/GenBank/DDBJ whole genome shotgun (WGS) entry which is preliminary data.</text>
</comment>
<feature type="compositionally biased region" description="Low complexity" evidence="1">
    <location>
        <begin position="252"/>
        <end position="265"/>
    </location>
</feature>
<keyword evidence="4" id="KW-1185">Reference proteome</keyword>
<feature type="compositionally biased region" description="Basic and acidic residues" evidence="1">
    <location>
        <begin position="293"/>
        <end position="310"/>
    </location>
</feature>
<dbReference type="Pfam" id="PF12396">
    <property type="entry name" value="DUF3659"/>
    <property type="match status" value="5"/>
</dbReference>
<evidence type="ECO:0000313" key="4">
    <source>
        <dbReference type="Proteomes" id="UP001174694"/>
    </source>
</evidence>
<dbReference type="InterPro" id="IPR022124">
    <property type="entry name" value="DUF3659"/>
</dbReference>
<evidence type="ECO:0000256" key="1">
    <source>
        <dbReference type="SAM" id="MobiDB-lite"/>
    </source>
</evidence>
<dbReference type="Proteomes" id="UP001174694">
    <property type="component" value="Unassembled WGS sequence"/>
</dbReference>
<dbReference type="Pfam" id="PF22485">
    <property type="entry name" value="DUF6987"/>
    <property type="match status" value="1"/>
</dbReference>
<feature type="compositionally biased region" description="Acidic residues" evidence="1">
    <location>
        <begin position="282"/>
        <end position="292"/>
    </location>
</feature>
<dbReference type="PANTHER" id="PTHR39461:SF1">
    <property type="entry name" value="LEA DOMAIN PROTEIN (AFU_ORTHOLOGUE AFUA_8G04920)"/>
    <property type="match status" value="1"/>
</dbReference>
<feature type="domain" description="DUF6987" evidence="2">
    <location>
        <begin position="722"/>
        <end position="920"/>
    </location>
</feature>
<reference evidence="3" key="1">
    <citation type="submission" date="2022-07" db="EMBL/GenBank/DDBJ databases">
        <title>Fungi with potential for degradation of polypropylene.</title>
        <authorList>
            <person name="Gostincar C."/>
        </authorList>
    </citation>
    <scope>NUCLEOTIDE SEQUENCE</scope>
    <source>
        <strain evidence="3">EXF-13308</strain>
    </source>
</reference>
<feature type="compositionally biased region" description="Basic and acidic residues" evidence="1">
    <location>
        <begin position="322"/>
        <end position="339"/>
    </location>
</feature>
<gene>
    <name evidence="3" type="ORF">NKR23_g4667</name>
</gene>
<feature type="region of interest" description="Disordered" evidence="1">
    <location>
        <begin position="705"/>
        <end position="729"/>
    </location>
</feature>
<proteinExistence type="predicted"/>